<keyword evidence="2" id="KW-1185">Reference proteome</keyword>
<dbReference type="GO" id="GO:0016740">
    <property type="term" value="F:transferase activity"/>
    <property type="evidence" value="ECO:0007669"/>
    <property type="project" value="UniProtKB-KW"/>
</dbReference>
<dbReference type="AlphaFoldDB" id="A0A2V2LKR6"/>
<comment type="caution">
    <text evidence="1">The sequence shown here is derived from an EMBL/GenBank/DDBJ whole genome shotgun (WGS) entry which is preliminary data.</text>
</comment>
<dbReference type="OrthoDB" id="264813at2"/>
<dbReference type="Proteomes" id="UP000245680">
    <property type="component" value="Unassembled WGS sequence"/>
</dbReference>
<dbReference type="SUPFAM" id="SSF50969">
    <property type="entry name" value="YVTN repeat-like/Quinoprotein amine dehydrogenase"/>
    <property type="match status" value="1"/>
</dbReference>
<proteinExistence type="predicted"/>
<gene>
    <name evidence="1" type="ORF">DKT77_04560</name>
</gene>
<accession>A0A2V2LKR6</accession>
<name>A0A2V2LKR6_9RHOB</name>
<dbReference type="RefSeq" id="WP_109810558.1">
    <property type="nucleotide sequence ID" value="NZ_QGKU01000016.1"/>
</dbReference>
<evidence type="ECO:0000313" key="1">
    <source>
        <dbReference type="EMBL" id="PWR03786.1"/>
    </source>
</evidence>
<dbReference type="Pfam" id="PF14269">
    <property type="entry name" value="Arylsulfotran_2"/>
    <property type="match status" value="1"/>
</dbReference>
<dbReference type="EMBL" id="QGKU01000016">
    <property type="protein sequence ID" value="PWR03786.1"/>
    <property type="molecule type" value="Genomic_DNA"/>
</dbReference>
<dbReference type="InterPro" id="IPR053143">
    <property type="entry name" value="Arylsulfate_ST"/>
</dbReference>
<dbReference type="InterPro" id="IPR011044">
    <property type="entry name" value="Quino_amine_DH_bsu"/>
</dbReference>
<dbReference type="Gene3D" id="2.130.10.10">
    <property type="entry name" value="YVTN repeat-like/Quinoprotein amine dehydrogenase"/>
    <property type="match status" value="1"/>
</dbReference>
<reference evidence="1 2" key="1">
    <citation type="submission" date="2018-05" db="EMBL/GenBank/DDBJ databases">
        <title>Rhodobacteraceae gen. nov., sp. nov. isolated from sea water.</title>
        <authorList>
            <person name="Ren Y."/>
        </authorList>
    </citation>
    <scope>NUCLEOTIDE SEQUENCE [LARGE SCALE GENOMIC DNA]</scope>
    <source>
        <strain evidence="1 2">TG-679</strain>
    </source>
</reference>
<dbReference type="PANTHER" id="PTHR35340">
    <property type="entry name" value="PQQ ENZYME REPEAT PROTEIN-RELATED"/>
    <property type="match status" value="1"/>
</dbReference>
<sequence>MLDTAAEAHKANTPSQITLARRRLGLTAFDPSASAGGFTVFARQTGGGVVDMVDIEGRTTHQWHMPVRPGRDAVILPNGNLGYNGSHDTSAALYPAWDLWHGGDFYEATPAGEIVWRHEDIFHHHDAQWLSNGNLLYTVAAELPAHLAKRVTGGDPRKDGADGTVQSDIVREVDRSGATVWEWKIWDHIDPADLPVHPIFDRRHWPMINGVSETTDGLVLMSLRTTSGVIAVDKATGRIVWHAGPDVVAQQHTPIRMEGGTILVFDNGNMRPGSSNPFSRALEFDPSTMEITWSYTDPNAPSFFSPFMGSAQRLWNGNTLICESAFGRLFEVTPEGLTVWEYVIPEFAEYPAPLNRFIGGSHNTCFRAHRYTAEQVAWL</sequence>
<protein>
    <submittedName>
        <fullName evidence="1">Aryl sulfotransferase</fullName>
    </submittedName>
</protein>
<evidence type="ECO:0000313" key="2">
    <source>
        <dbReference type="Proteomes" id="UP000245680"/>
    </source>
</evidence>
<dbReference type="PANTHER" id="PTHR35340:SF5">
    <property type="entry name" value="ASST-DOMAIN-CONTAINING PROTEIN"/>
    <property type="match status" value="1"/>
</dbReference>
<organism evidence="1 2">
    <name type="scientific">Meridianimarinicoccus roseus</name>
    <dbReference type="NCBI Taxonomy" id="2072018"/>
    <lineage>
        <taxon>Bacteria</taxon>
        <taxon>Pseudomonadati</taxon>
        <taxon>Pseudomonadota</taxon>
        <taxon>Alphaproteobacteria</taxon>
        <taxon>Rhodobacterales</taxon>
        <taxon>Paracoccaceae</taxon>
        <taxon>Meridianimarinicoccus</taxon>
    </lineage>
</organism>
<keyword evidence="1" id="KW-0808">Transferase</keyword>
<dbReference type="InterPro" id="IPR039535">
    <property type="entry name" value="ASST-like"/>
</dbReference>
<dbReference type="InterPro" id="IPR015943">
    <property type="entry name" value="WD40/YVTN_repeat-like_dom_sf"/>
</dbReference>